<reference evidence="6" key="2">
    <citation type="submission" date="2015-11" db="EMBL/GenBank/DDBJ databases">
        <authorList>
            <person name="Zhang Y."/>
            <person name="Guo Z."/>
        </authorList>
    </citation>
    <scope>NUCLEOTIDE SEQUENCE</scope>
</reference>
<keyword evidence="3" id="KW-0597">Phosphoprotein</keyword>
<feature type="region of interest" description="Disordered" evidence="5">
    <location>
        <begin position="331"/>
        <end position="350"/>
    </location>
</feature>
<dbReference type="AlphaFoldDB" id="A0A068Y106"/>
<dbReference type="eggNOG" id="KOG2172">
    <property type="taxonomic scope" value="Eukaryota"/>
</dbReference>
<organism evidence="6 7">
    <name type="scientific">Echinococcus multilocularis</name>
    <name type="common">Fox tapeworm</name>
    <dbReference type="NCBI Taxonomy" id="6211"/>
    <lineage>
        <taxon>Eukaryota</taxon>
        <taxon>Metazoa</taxon>
        <taxon>Spiralia</taxon>
        <taxon>Lophotrochozoa</taxon>
        <taxon>Platyhelminthes</taxon>
        <taxon>Cestoda</taxon>
        <taxon>Eucestoda</taxon>
        <taxon>Cyclophyllidea</taxon>
        <taxon>Taeniidae</taxon>
        <taxon>Echinococcus</taxon>
    </lineage>
</organism>
<evidence type="ECO:0000256" key="2">
    <source>
        <dbReference type="ARBA" id="ARBA00007774"/>
    </source>
</evidence>
<evidence type="ECO:0000313" key="7">
    <source>
        <dbReference type="Proteomes" id="UP000017246"/>
    </source>
</evidence>
<feature type="region of interest" description="Disordered" evidence="5">
    <location>
        <begin position="1"/>
        <end position="20"/>
    </location>
</feature>
<protein>
    <submittedName>
        <fullName evidence="6">U3 small nucleolar RNA associated protein 14</fullName>
    </submittedName>
</protein>
<dbReference type="EMBL" id="LN902841">
    <property type="protein sequence ID" value="CDS35802.1"/>
    <property type="molecule type" value="Genomic_DNA"/>
</dbReference>
<feature type="region of interest" description="Disordered" evidence="5">
    <location>
        <begin position="268"/>
        <end position="314"/>
    </location>
</feature>
<feature type="region of interest" description="Disordered" evidence="5">
    <location>
        <begin position="27"/>
        <end position="58"/>
    </location>
</feature>
<evidence type="ECO:0000313" key="6">
    <source>
        <dbReference type="EMBL" id="CDS35802.1"/>
    </source>
</evidence>
<comment type="subcellular location">
    <subcellularLocation>
        <location evidence="1">Nucleus</location>
        <location evidence="1">Nucleolus</location>
    </subcellularLocation>
</comment>
<accession>A0A068Y106</accession>
<dbReference type="Pfam" id="PF04615">
    <property type="entry name" value="Utp14"/>
    <property type="match status" value="2"/>
</dbReference>
<dbReference type="OrthoDB" id="277439at2759"/>
<evidence type="ECO:0000256" key="5">
    <source>
        <dbReference type="SAM" id="MobiDB-lite"/>
    </source>
</evidence>
<dbReference type="STRING" id="6211.A0A068Y106"/>
<dbReference type="GO" id="GO:0006364">
    <property type="term" value="P:rRNA processing"/>
    <property type="evidence" value="ECO:0007669"/>
    <property type="project" value="InterPro"/>
</dbReference>
<reference evidence="6" key="1">
    <citation type="journal article" date="2013" name="Nature">
        <title>The genomes of four tapeworm species reveal adaptations to parasitism.</title>
        <authorList>
            <person name="Tsai I.J."/>
            <person name="Zarowiecki M."/>
            <person name="Holroyd N."/>
            <person name="Garciarrubio A."/>
            <person name="Sanchez-Flores A."/>
            <person name="Brooks K.L."/>
            <person name="Tracey A."/>
            <person name="Bobes R.J."/>
            <person name="Fragoso G."/>
            <person name="Sciutto E."/>
            <person name="Aslett M."/>
            <person name="Beasley H."/>
            <person name="Bennett H.M."/>
            <person name="Cai J."/>
            <person name="Camicia F."/>
            <person name="Clark R."/>
            <person name="Cucher M."/>
            <person name="De Silva N."/>
            <person name="Day T.A."/>
            <person name="Deplazes P."/>
            <person name="Estrada K."/>
            <person name="Fernandez C."/>
            <person name="Holland P.W."/>
            <person name="Hou J."/>
            <person name="Hu S."/>
            <person name="Huckvale T."/>
            <person name="Hung S.S."/>
            <person name="Kamenetzky L."/>
            <person name="Keane J.A."/>
            <person name="Kiss F."/>
            <person name="Koziol U."/>
            <person name="Lambert O."/>
            <person name="Liu K."/>
            <person name="Luo X."/>
            <person name="Luo Y."/>
            <person name="Macchiaroli N."/>
            <person name="Nichol S."/>
            <person name="Paps J."/>
            <person name="Parkinson J."/>
            <person name="Pouchkina-Stantcheva N."/>
            <person name="Riddiford N."/>
            <person name="Rosenzvit M."/>
            <person name="Salinas G."/>
            <person name="Wasmuth J.D."/>
            <person name="Zamanian M."/>
            <person name="Zheng Y."/>
            <person name="Cai X."/>
            <person name="Soberon X."/>
            <person name="Olson P.D."/>
            <person name="Laclette J.P."/>
            <person name="Brehm K."/>
            <person name="Berriman M."/>
            <person name="Garciarrubio A."/>
            <person name="Bobes R.J."/>
            <person name="Fragoso G."/>
            <person name="Sanchez-Flores A."/>
            <person name="Estrada K."/>
            <person name="Cevallos M.A."/>
            <person name="Morett E."/>
            <person name="Gonzalez V."/>
            <person name="Portillo T."/>
            <person name="Ochoa-Leyva A."/>
            <person name="Jose M.V."/>
            <person name="Sciutto E."/>
            <person name="Landa A."/>
            <person name="Jimenez L."/>
            <person name="Valdes V."/>
            <person name="Carrero J.C."/>
            <person name="Larralde C."/>
            <person name="Morales-Montor J."/>
            <person name="Limon-Lason J."/>
            <person name="Soberon X."/>
            <person name="Laclette J.P."/>
        </authorList>
    </citation>
    <scope>NUCLEOTIDE SEQUENCE [LARGE SCALE GENOMIC DNA]</scope>
</reference>
<dbReference type="InterPro" id="IPR006709">
    <property type="entry name" value="SSU_processome_Utp14"/>
</dbReference>
<evidence type="ECO:0000256" key="4">
    <source>
        <dbReference type="ARBA" id="ARBA00023242"/>
    </source>
</evidence>
<dbReference type="PANTHER" id="PTHR14150">
    <property type="entry name" value="U3 SMALL NUCLEOLAR RNA-ASSOCIATED PROTEIN 14"/>
    <property type="match status" value="1"/>
</dbReference>
<evidence type="ECO:0000256" key="3">
    <source>
        <dbReference type="ARBA" id="ARBA00022553"/>
    </source>
</evidence>
<gene>
    <name evidence="6" type="ORF">EmuJ_001175600</name>
</gene>
<dbReference type="Proteomes" id="UP000017246">
    <property type="component" value="Unassembled WGS sequence"/>
</dbReference>
<feature type="compositionally biased region" description="Acidic residues" evidence="5">
    <location>
        <begin position="295"/>
        <end position="310"/>
    </location>
</feature>
<feature type="compositionally biased region" description="Basic and acidic residues" evidence="5">
    <location>
        <begin position="268"/>
        <end position="281"/>
    </location>
</feature>
<name>A0A068Y106_ECHMU</name>
<sequence>MAQKASPPSEANVPALPDANAWGLLKLKSGDKSRQSKRLKRLQNDSTPLNVPDDLHDEKKNRRIKFNLNRERLNLWKGPVHQNRLADQLIFPLQSHAVQFPTSDEAREAKQHKALEALKEDDTSLQGKLFKVLYRKTAQPVSTVNKEIEEQLKLAHKMCHKASEQMKQRLREVALLRKAKLQKRIKSKNYHRRAKRRIMKEFEKDIALLRKNNPQAFAERLLEADRLRAKERASLRHKTGGKFAKMQRLRAKYDKEARDAVANMHDQARDLTKHRRNNGDHDDSDSVISDIDLSSSEEEETDEEEVEVDDAEMKGEEEIAPYLASWWAKVENQPQKPTPTEMDEGDDIKMTNTAPAAPAILSTLASEEMLQKSATVSTKINSDAKTDEFLDPTDENFFAALQEAVGEVGGVESAEAEFEAEKRAVNEEEALKDVDTFLPGWNRWTGPGTEAVDEELRRKRLIKAPKRKRKDFGRAKVIIKERVNEELRKHLVKTIPFPYAKPEQYEQALAQPICREWTTEAAHRELTKPKVILKAGQVIKPINQDVALLREKDALRLLTGKKKV</sequence>
<dbReference type="PANTHER" id="PTHR14150:SF12">
    <property type="entry name" value="U3 SMALL NUCLEOLAR RNA-ASSOCIATED PROTEIN 14 HOMOLOG A"/>
    <property type="match status" value="1"/>
</dbReference>
<dbReference type="GO" id="GO:0032040">
    <property type="term" value="C:small-subunit processome"/>
    <property type="evidence" value="ECO:0007669"/>
    <property type="project" value="InterPro"/>
</dbReference>
<dbReference type="OMA" id="EHALSGW"/>
<comment type="similarity">
    <text evidence="2">Belongs to the UTP14 family.</text>
</comment>
<keyword evidence="7" id="KW-1185">Reference proteome</keyword>
<proteinExistence type="inferred from homology"/>
<keyword evidence="4" id="KW-0539">Nucleus</keyword>
<evidence type="ECO:0000256" key="1">
    <source>
        <dbReference type="ARBA" id="ARBA00004604"/>
    </source>
</evidence>